<dbReference type="RefSeq" id="WP_102587227.1">
    <property type="nucleotide sequence ID" value="NZ_BNAE01000003.1"/>
</dbReference>
<dbReference type="Proteomes" id="UP000235547">
    <property type="component" value="Unassembled WGS sequence"/>
</dbReference>
<evidence type="ECO:0000313" key="2">
    <source>
        <dbReference type="Proteomes" id="UP000235547"/>
    </source>
</evidence>
<dbReference type="EMBL" id="PNRG01000008">
    <property type="protein sequence ID" value="PMR81742.1"/>
    <property type="molecule type" value="Genomic_DNA"/>
</dbReference>
<gene>
    <name evidence="1" type="ORF">C1H70_04965</name>
</gene>
<keyword evidence="2" id="KW-1185">Reference proteome</keyword>
<accession>A0A2N7UMV6</accession>
<protein>
    <submittedName>
        <fullName evidence="1">Uncharacterized protein</fullName>
    </submittedName>
</protein>
<name>A0A2N7UMV6_9GAMM</name>
<reference evidence="1 2" key="1">
    <citation type="submission" date="2018-01" db="EMBL/GenBank/DDBJ databases">
        <title>Halomonas endophytica sp. nov., isolated from storage liquid in the stems of Populus euphratica.</title>
        <authorList>
            <person name="Chen C."/>
        </authorList>
    </citation>
    <scope>NUCLEOTIDE SEQUENCE [LARGE SCALE GENOMIC DNA]</scope>
    <source>
        <strain evidence="1 2">BZ-SZ-XJ27</strain>
    </source>
</reference>
<comment type="caution">
    <text evidence="1">The sequence shown here is derived from an EMBL/GenBank/DDBJ whole genome shotgun (WGS) entry which is preliminary data.</text>
</comment>
<dbReference type="AlphaFoldDB" id="A0A2N7UMV6"/>
<evidence type="ECO:0000313" key="1">
    <source>
        <dbReference type="EMBL" id="PMR81742.1"/>
    </source>
</evidence>
<sequence length="64" mass="6929">MQLIDQLNAPQAKAYAKHCFEGKTAEELRAATNEAPDPEVLSHWGLTEGQYAEAVSTALAELEA</sequence>
<organism evidence="1 2">
    <name type="scientific">Halomonas urumqiensis</name>
    <dbReference type="NCBI Taxonomy" id="1684789"/>
    <lineage>
        <taxon>Bacteria</taxon>
        <taxon>Pseudomonadati</taxon>
        <taxon>Pseudomonadota</taxon>
        <taxon>Gammaproteobacteria</taxon>
        <taxon>Oceanospirillales</taxon>
        <taxon>Halomonadaceae</taxon>
        <taxon>Halomonas</taxon>
    </lineage>
</organism>
<dbReference type="OrthoDB" id="6168991at2"/>
<proteinExistence type="predicted"/>